<proteinExistence type="predicted"/>
<keyword evidence="3" id="KW-1185">Reference proteome</keyword>
<protein>
    <submittedName>
        <fullName evidence="2">Inner membrane protein</fullName>
    </submittedName>
</protein>
<dbReference type="Proteomes" id="UP000184203">
    <property type="component" value="Unassembled WGS sequence"/>
</dbReference>
<dbReference type="Pfam" id="PF04307">
    <property type="entry name" value="YdjM"/>
    <property type="match status" value="1"/>
</dbReference>
<sequence length="188" mass="20095">MNPIGHLGIVLSVFGFVVFGLVARDETRAAKIVVVTALPMGLAPDIDLRITQLAHRGLTHTIWAAFLAGGVLALVAFRFEPLALAGKGEETFYGFVTGFGGICCHLAGDVITPMGIKPLYPLLEKPHTFDLVYASNQSANLALLVFGVITFQIAVQQARIADPVPAYTLGFVHRDLGFESESGTDIET</sequence>
<evidence type="ECO:0000313" key="2">
    <source>
        <dbReference type="EMBL" id="SHL65205.1"/>
    </source>
</evidence>
<feature type="transmembrane region" description="Helical" evidence="1">
    <location>
        <begin position="58"/>
        <end position="79"/>
    </location>
</feature>
<feature type="transmembrane region" description="Helical" evidence="1">
    <location>
        <begin position="6"/>
        <end position="23"/>
    </location>
</feature>
<accession>A0A1M7CD73</accession>
<dbReference type="OrthoDB" id="118042at2157"/>
<keyword evidence="1" id="KW-0472">Membrane</keyword>
<gene>
    <name evidence="2" type="ORF">SAMN05444342_4328</name>
</gene>
<evidence type="ECO:0000313" key="3">
    <source>
        <dbReference type="Proteomes" id="UP000184203"/>
    </source>
</evidence>
<organism evidence="2 3">
    <name type="scientific">Haladaptatus paucihalophilus DX253</name>
    <dbReference type="NCBI Taxonomy" id="797209"/>
    <lineage>
        <taxon>Archaea</taxon>
        <taxon>Methanobacteriati</taxon>
        <taxon>Methanobacteriota</taxon>
        <taxon>Stenosarchaea group</taxon>
        <taxon>Halobacteria</taxon>
        <taxon>Halobacteriales</taxon>
        <taxon>Haladaptataceae</taxon>
        <taxon>Haladaptatus</taxon>
    </lineage>
</organism>
<dbReference type="RefSeq" id="WP_018129198.1">
    <property type="nucleotide sequence ID" value="NZ_AEMG01000016.1"/>
</dbReference>
<dbReference type="AlphaFoldDB" id="A0A1M7CD73"/>
<name>A0A1M7CD73_HALPU</name>
<keyword evidence="1" id="KW-0812">Transmembrane</keyword>
<keyword evidence="1" id="KW-1133">Transmembrane helix</keyword>
<reference evidence="3" key="1">
    <citation type="submission" date="2016-11" db="EMBL/GenBank/DDBJ databases">
        <authorList>
            <person name="Varghese N."/>
            <person name="Submissions S."/>
        </authorList>
    </citation>
    <scope>NUCLEOTIDE SEQUENCE [LARGE SCALE GENOMIC DNA]</scope>
    <source>
        <strain evidence="3">DX253</strain>
    </source>
</reference>
<evidence type="ECO:0000256" key="1">
    <source>
        <dbReference type="SAM" id="Phobius"/>
    </source>
</evidence>
<dbReference type="InterPro" id="IPR007404">
    <property type="entry name" value="YdjM-like"/>
</dbReference>
<dbReference type="EMBL" id="FRAN01000010">
    <property type="protein sequence ID" value="SHL65205.1"/>
    <property type="molecule type" value="Genomic_DNA"/>
</dbReference>